<feature type="compositionally biased region" description="Pro residues" evidence="1">
    <location>
        <begin position="162"/>
        <end position="175"/>
    </location>
</feature>
<feature type="transmembrane region" description="Helical" evidence="2">
    <location>
        <begin position="186"/>
        <end position="207"/>
    </location>
</feature>
<feature type="compositionally biased region" description="Low complexity" evidence="1">
    <location>
        <begin position="55"/>
        <end position="64"/>
    </location>
</feature>
<dbReference type="Proteomes" id="UP001183615">
    <property type="component" value="Unassembled WGS sequence"/>
</dbReference>
<evidence type="ECO:0000313" key="3">
    <source>
        <dbReference type="EMBL" id="MDT0443667.1"/>
    </source>
</evidence>
<keyword evidence="4" id="KW-1185">Reference proteome</keyword>
<feature type="region of interest" description="Disordered" evidence="1">
    <location>
        <begin position="143"/>
        <end position="181"/>
    </location>
</feature>
<feature type="compositionally biased region" description="Basic and acidic residues" evidence="1">
    <location>
        <begin position="1"/>
        <end position="17"/>
    </location>
</feature>
<sequence>MTDRRRAAGQQDRKGEEDNPFAPPPEGQPDRPWQPRRPEGSDGDGEDGTREGPQRQRWGSQWSRRQPKRQNGGFGEPPSETDRKPGGPGGGSRWDPSDPAQRHARYAVLAGMWGVFGGLLGWEWLALLLGALALYWGISALRGGPKEKPEGRNRRLEKLEGEPPPPSGPPSPGPAAPGARPARPQFAAAVSGVVLASAALAIVAATYTVQLVYKDYFDCVSDALTRPSQQACEELLPSQLRPILGEQD</sequence>
<evidence type="ECO:0000313" key="4">
    <source>
        <dbReference type="Proteomes" id="UP001183615"/>
    </source>
</evidence>
<evidence type="ECO:0000256" key="2">
    <source>
        <dbReference type="SAM" id="Phobius"/>
    </source>
</evidence>
<reference evidence="4" key="1">
    <citation type="submission" date="2023-07" db="EMBL/GenBank/DDBJ databases">
        <title>30 novel species of actinomycetes from the DSMZ collection.</title>
        <authorList>
            <person name="Nouioui I."/>
        </authorList>
    </citation>
    <scope>NUCLEOTIDE SEQUENCE [LARGE SCALE GENOMIC DNA]</scope>
    <source>
        <strain evidence="4">DSM 41886</strain>
    </source>
</reference>
<proteinExistence type="predicted"/>
<keyword evidence="2" id="KW-0812">Transmembrane</keyword>
<organism evidence="3 4">
    <name type="scientific">Streptomyces johnsoniae</name>
    <dbReference type="NCBI Taxonomy" id="3075532"/>
    <lineage>
        <taxon>Bacteria</taxon>
        <taxon>Bacillati</taxon>
        <taxon>Actinomycetota</taxon>
        <taxon>Actinomycetes</taxon>
        <taxon>Kitasatosporales</taxon>
        <taxon>Streptomycetaceae</taxon>
        <taxon>Streptomyces</taxon>
    </lineage>
</organism>
<name>A0ABU2S3X6_9ACTN</name>
<accession>A0ABU2S3X6</accession>
<dbReference type="EMBL" id="JAVREV010000006">
    <property type="protein sequence ID" value="MDT0443667.1"/>
    <property type="molecule type" value="Genomic_DNA"/>
</dbReference>
<feature type="region of interest" description="Disordered" evidence="1">
    <location>
        <begin position="1"/>
        <end position="99"/>
    </location>
</feature>
<gene>
    <name evidence="3" type="ORF">RM779_13850</name>
</gene>
<evidence type="ECO:0008006" key="5">
    <source>
        <dbReference type="Google" id="ProtNLM"/>
    </source>
</evidence>
<feature type="compositionally biased region" description="Basic and acidic residues" evidence="1">
    <location>
        <begin position="144"/>
        <end position="161"/>
    </location>
</feature>
<keyword evidence="2" id="KW-0472">Membrane</keyword>
<dbReference type="RefSeq" id="WP_311617976.1">
    <property type="nucleotide sequence ID" value="NZ_JAVREV010000006.1"/>
</dbReference>
<protein>
    <recommendedName>
        <fullName evidence="5">Integral membrane protein</fullName>
    </recommendedName>
</protein>
<feature type="transmembrane region" description="Helical" evidence="2">
    <location>
        <begin position="106"/>
        <end position="138"/>
    </location>
</feature>
<keyword evidence="2" id="KW-1133">Transmembrane helix</keyword>
<evidence type="ECO:0000256" key="1">
    <source>
        <dbReference type="SAM" id="MobiDB-lite"/>
    </source>
</evidence>
<comment type="caution">
    <text evidence="3">The sequence shown here is derived from an EMBL/GenBank/DDBJ whole genome shotgun (WGS) entry which is preliminary data.</text>
</comment>